<proteinExistence type="predicted"/>
<evidence type="ECO:0000313" key="2">
    <source>
        <dbReference type="Proteomes" id="UP000267945"/>
    </source>
</evidence>
<dbReference type="EMBL" id="CP019581">
    <property type="protein sequence ID" value="AZK91231.1"/>
    <property type="molecule type" value="Genomic_DNA"/>
</dbReference>
<dbReference type="GeneID" id="99757135"/>
<dbReference type="RefSeq" id="WP_023061789.1">
    <property type="nucleotide sequence ID" value="NZ_CP019581.1"/>
</dbReference>
<protein>
    <submittedName>
        <fullName evidence="1">Uncharacterized protein</fullName>
    </submittedName>
</protein>
<dbReference type="Proteomes" id="UP000267945">
    <property type="component" value="Chromosome"/>
</dbReference>
<accession>A0A3S8SC22</accession>
<gene>
    <name evidence="1" type="ORF">LH5_00976</name>
</gene>
<reference evidence="1 2" key="1">
    <citation type="submission" date="2017-02" db="EMBL/GenBank/DDBJ databases">
        <title>Complete genome sequence of Lactobacillus helveticus.</title>
        <authorList>
            <person name="Kim J.F."/>
            <person name="Chung Y."/>
            <person name="Kwak M."/>
        </authorList>
    </citation>
    <scope>NUCLEOTIDE SEQUENCE [LARGE SCALE GENOMIC DNA]</scope>
    <source>
        <strain evidence="1 2">LH5</strain>
    </source>
</reference>
<sequence length="42" mass="4910">MSDIYDAYVDPNYYTLNSPDHNVLRRVVVQKGNVASRYIYAE</sequence>
<dbReference type="AlphaFoldDB" id="A0A3S8SC22"/>
<name>A0A3S8SC22_LACHE</name>
<evidence type="ECO:0000313" key="1">
    <source>
        <dbReference type="EMBL" id="AZK91231.1"/>
    </source>
</evidence>
<organism evidence="1 2">
    <name type="scientific">Lactobacillus helveticus</name>
    <name type="common">Lactobacillus suntoryeus</name>
    <dbReference type="NCBI Taxonomy" id="1587"/>
    <lineage>
        <taxon>Bacteria</taxon>
        <taxon>Bacillati</taxon>
        <taxon>Bacillota</taxon>
        <taxon>Bacilli</taxon>
        <taxon>Lactobacillales</taxon>
        <taxon>Lactobacillaceae</taxon>
        <taxon>Lactobacillus</taxon>
    </lineage>
</organism>